<sequence length="147" mass="16696">MVRSEWRRWGVLCLIVTGIVFLAACGSAQDTEHQEHSGDHKSMEQQTENVKVDLMTNPTTIQVEKTVEIHAMISQKGKPVNDADKVRFEIWPKGDDDKKESLKTKRMGDGMYVAEKTFKQTGEYEVMYHVTARGGHVMDSQTITVRP</sequence>
<reference evidence="3" key="1">
    <citation type="submission" date="2016-10" db="EMBL/GenBank/DDBJ databases">
        <authorList>
            <person name="Varghese N."/>
            <person name="Submissions S."/>
        </authorList>
    </citation>
    <scope>NUCLEOTIDE SEQUENCE [LARGE SCALE GENOMIC DNA]</scope>
    <source>
        <strain evidence="3">DSM 45789</strain>
    </source>
</reference>
<dbReference type="InterPro" id="IPR032693">
    <property type="entry name" value="YtkA-like_dom"/>
</dbReference>
<dbReference type="Proteomes" id="UP000198660">
    <property type="component" value="Unassembled WGS sequence"/>
</dbReference>
<keyword evidence="3" id="KW-1185">Reference proteome</keyword>
<name>A0A1I6SN24_9BACL</name>
<dbReference type="AlphaFoldDB" id="A0A1I6SN24"/>
<organism evidence="2 3">
    <name type="scientific">Marininema halotolerans</name>
    <dbReference type="NCBI Taxonomy" id="1155944"/>
    <lineage>
        <taxon>Bacteria</taxon>
        <taxon>Bacillati</taxon>
        <taxon>Bacillota</taxon>
        <taxon>Bacilli</taxon>
        <taxon>Bacillales</taxon>
        <taxon>Thermoactinomycetaceae</taxon>
        <taxon>Marininema</taxon>
    </lineage>
</organism>
<dbReference type="PROSITE" id="PS51257">
    <property type="entry name" value="PROKAR_LIPOPROTEIN"/>
    <property type="match status" value="1"/>
</dbReference>
<proteinExistence type="predicted"/>
<dbReference type="EMBL" id="FPAA01000007">
    <property type="protein sequence ID" value="SFS78270.1"/>
    <property type="molecule type" value="Genomic_DNA"/>
</dbReference>
<dbReference type="Pfam" id="PF13115">
    <property type="entry name" value="YtkA"/>
    <property type="match status" value="1"/>
</dbReference>
<evidence type="ECO:0000313" key="3">
    <source>
        <dbReference type="Proteomes" id="UP000198660"/>
    </source>
</evidence>
<evidence type="ECO:0000313" key="2">
    <source>
        <dbReference type="EMBL" id="SFS78270.1"/>
    </source>
</evidence>
<feature type="domain" description="YtkA-like" evidence="1">
    <location>
        <begin position="44"/>
        <end position="129"/>
    </location>
</feature>
<evidence type="ECO:0000259" key="1">
    <source>
        <dbReference type="Pfam" id="PF13115"/>
    </source>
</evidence>
<accession>A0A1I6SN24</accession>
<protein>
    <submittedName>
        <fullName evidence="2">YtkA-like</fullName>
    </submittedName>
</protein>
<gene>
    <name evidence="2" type="ORF">SAMN05444972_107208</name>
</gene>